<proteinExistence type="predicted"/>
<dbReference type="PROSITE" id="PS51257">
    <property type="entry name" value="PROKAR_LIPOPROTEIN"/>
    <property type="match status" value="1"/>
</dbReference>
<accession>A0A7W7LLP4</accession>
<evidence type="ECO:0000256" key="1">
    <source>
        <dbReference type="ARBA" id="ARBA00022801"/>
    </source>
</evidence>
<dbReference type="EMBL" id="JACHJH010000002">
    <property type="protein sequence ID" value="MBB4892584.1"/>
    <property type="molecule type" value="Genomic_DNA"/>
</dbReference>
<keyword evidence="3" id="KW-1185">Reference proteome</keyword>
<dbReference type="CDD" id="cd05829">
    <property type="entry name" value="Sortase_F"/>
    <property type="match status" value="1"/>
</dbReference>
<dbReference type="InterPro" id="IPR042001">
    <property type="entry name" value="Sortase_F"/>
</dbReference>
<dbReference type="AlphaFoldDB" id="A0A7W7LLP4"/>
<keyword evidence="1" id="KW-0378">Hydrolase</keyword>
<name>A0A7W7LLP4_9ACTN</name>
<evidence type="ECO:0000313" key="2">
    <source>
        <dbReference type="EMBL" id="MBB4892584.1"/>
    </source>
</evidence>
<dbReference type="InterPro" id="IPR005754">
    <property type="entry name" value="Sortase"/>
</dbReference>
<protein>
    <submittedName>
        <fullName evidence="2">LPXTG-site transpeptidase (Sortase) family protein</fullName>
    </submittedName>
</protein>
<dbReference type="SUPFAM" id="SSF63817">
    <property type="entry name" value="Sortase"/>
    <property type="match status" value="1"/>
</dbReference>
<dbReference type="GO" id="GO:0016787">
    <property type="term" value="F:hydrolase activity"/>
    <property type="evidence" value="ECO:0007669"/>
    <property type="project" value="UniProtKB-KW"/>
</dbReference>
<sequence>MSRTRPAPRRRPSPPALAAALLAVVLAALVSGCALGSETDKVIGGPASADEPSRVAIPSLGVDSPLIRLGLNDDQTVQSPPPDKGMTAGWFTRGARPGEPGAAVIIGHSTTPEGKAVFRDLHKVSRGTAIDIKRGDGKVLHFSVTGTETVAKKTFPARKVYGATKEKALRLVTCAGDPDATGRPAQNLIVYAALTP</sequence>
<dbReference type="RefSeq" id="WP_184347725.1">
    <property type="nucleotide sequence ID" value="NZ_JACHJH010000002.1"/>
</dbReference>
<dbReference type="Gene3D" id="2.40.260.10">
    <property type="entry name" value="Sortase"/>
    <property type="match status" value="1"/>
</dbReference>
<organism evidence="2 3">
    <name type="scientific">Streptomyces olivoverticillatus</name>
    <dbReference type="NCBI Taxonomy" id="66427"/>
    <lineage>
        <taxon>Bacteria</taxon>
        <taxon>Bacillati</taxon>
        <taxon>Actinomycetota</taxon>
        <taxon>Actinomycetes</taxon>
        <taxon>Kitasatosporales</taxon>
        <taxon>Streptomycetaceae</taxon>
        <taxon>Streptomyces</taxon>
    </lineage>
</organism>
<dbReference type="NCBIfam" id="NF033748">
    <property type="entry name" value="class_F_sortase"/>
    <property type="match status" value="1"/>
</dbReference>
<dbReference type="InterPro" id="IPR023365">
    <property type="entry name" value="Sortase_dom-sf"/>
</dbReference>
<comment type="caution">
    <text evidence="2">The sequence shown here is derived from an EMBL/GenBank/DDBJ whole genome shotgun (WGS) entry which is preliminary data.</text>
</comment>
<dbReference type="Proteomes" id="UP000556084">
    <property type="component" value="Unassembled WGS sequence"/>
</dbReference>
<gene>
    <name evidence="2" type="ORF">FHS39_001595</name>
</gene>
<dbReference type="Pfam" id="PF04203">
    <property type="entry name" value="Sortase"/>
    <property type="match status" value="1"/>
</dbReference>
<reference evidence="2 3" key="1">
    <citation type="submission" date="2020-08" db="EMBL/GenBank/DDBJ databases">
        <title>Genomic Encyclopedia of Type Strains, Phase III (KMG-III): the genomes of soil and plant-associated and newly described type strains.</title>
        <authorList>
            <person name="Whitman W."/>
        </authorList>
    </citation>
    <scope>NUCLEOTIDE SEQUENCE [LARGE SCALE GENOMIC DNA]</scope>
    <source>
        <strain evidence="2 3">CECT 3266</strain>
    </source>
</reference>
<evidence type="ECO:0000313" key="3">
    <source>
        <dbReference type="Proteomes" id="UP000556084"/>
    </source>
</evidence>